<dbReference type="NCBIfam" id="TIGR04088">
    <property type="entry name" value="cognate_SipW"/>
    <property type="match status" value="1"/>
</dbReference>
<keyword evidence="1" id="KW-1133">Transmembrane helix</keyword>
<accession>A0A7Y9YGK7</accession>
<protein>
    <submittedName>
        <fullName evidence="2">Putative ribosomally synthesized peptide with SipW-like signal peptide</fullName>
    </submittedName>
</protein>
<evidence type="ECO:0000313" key="2">
    <source>
        <dbReference type="EMBL" id="NYI11851.1"/>
    </source>
</evidence>
<dbReference type="AlphaFoldDB" id="A0A7Y9YGK7"/>
<organism evidence="2 3">
    <name type="scientific">Nocardioides marinus</name>
    <dbReference type="NCBI Taxonomy" id="374514"/>
    <lineage>
        <taxon>Bacteria</taxon>
        <taxon>Bacillati</taxon>
        <taxon>Actinomycetota</taxon>
        <taxon>Actinomycetes</taxon>
        <taxon>Propionibacteriales</taxon>
        <taxon>Nocardioidaceae</taxon>
        <taxon>Nocardioides</taxon>
    </lineage>
</organism>
<comment type="caution">
    <text evidence="2">The sequence shown here is derived from an EMBL/GenBank/DDBJ whole genome shotgun (WGS) entry which is preliminary data.</text>
</comment>
<dbReference type="RefSeq" id="WP_179532480.1">
    <property type="nucleotide sequence ID" value="NZ_BAAAPP010000019.1"/>
</dbReference>
<keyword evidence="3" id="KW-1185">Reference proteome</keyword>
<evidence type="ECO:0000313" key="3">
    <source>
        <dbReference type="Proteomes" id="UP000537326"/>
    </source>
</evidence>
<reference evidence="2 3" key="1">
    <citation type="submission" date="2020-07" db="EMBL/GenBank/DDBJ databases">
        <title>Sequencing the genomes of 1000 actinobacteria strains.</title>
        <authorList>
            <person name="Klenk H.-P."/>
        </authorList>
    </citation>
    <scope>NUCLEOTIDE SEQUENCE [LARGE SCALE GENOMIC DNA]</scope>
    <source>
        <strain evidence="2 3">DSM 18248</strain>
    </source>
</reference>
<dbReference type="Pfam" id="PF12389">
    <property type="entry name" value="Peptidase_M73"/>
    <property type="match status" value="1"/>
</dbReference>
<dbReference type="InterPro" id="IPR023833">
    <property type="entry name" value="Signal_pept_SipW-depend-type"/>
</dbReference>
<keyword evidence="1" id="KW-0812">Transmembrane</keyword>
<name>A0A7Y9YGK7_9ACTN</name>
<keyword evidence="1" id="KW-0472">Membrane</keyword>
<proteinExistence type="predicted"/>
<evidence type="ECO:0000256" key="1">
    <source>
        <dbReference type="SAM" id="Phobius"/>
    </source>
</evidence>
<dbReference type="Proteomes" id="UP000537326">
    <property type="component" value="Unassembled WGS sequence"/>
</dbReference>
<gene>
    <name evidence="2" type="ORF">BKA05_003366</name>
</gene>
<dbReference type="EMBL" id="JACBZI010000001">
    <property type="protein sequence ID" value="NYI11851.1"/>
    <property type="molecule type" value="Genomic_DNA"/>
</dbReference>
<feature type="transmembrane region" description="Helical" evidence="1">
    <location>
        <begin position="20"/>
        <end position="39"/>
    </location>
</feature>
<sequence length="202" mass="20380">MTGRHAAARRTRGGTWRPGVLALVGALGLMGGLGTQAYWNDQATVTGTAVTSGTLDLLVDGQQGNPSTYAWSSLSMTDMAPGESKAGTITLSNAGTTPFTVSATATASGNLDPHVTARVVLAGSATTDTTYPRQETCTGGTQTFNDTLGNTGKSVISSTSTMAAGASLVVCVSLTLATNAPNSMQGKSYTPVFTFTATQAAS</sequence>
<dbReference type="InterPro" id="IPR022121">
    <property type="entry name" value="Peptidase_M73_camelysin"/>
</dbReference>